<accession>A0AAD1YCW3</accession>
<protein>
    <submittedName>
        <fullName evidence="1">Uncharacterized protein</fullName>
    </submittedName>
</protein>
<dbReference type="AlphaFoldDB" id="A0AAD1YCW3"/>
<sequence>MDINNKIKELKGDLPLPCFYIKRQKDIEECIVYTYIEVPNLVGDCRELGTKYTVLFNVYSKQHNVEKTKKEVKLTLEKHGFIKKMIPGTVVLENGLFNTAMQYTISLKNDFKQ</sequence>
<name>A0AAD1YCW3_9CLOT</name>
<evidence type="ECO:0000313" key="2">
    <source>
        <dbReference type="Proteomes" id="UP001189143"/>
    </source>
</evidence>
<gene>
    <name evidence="1" type="ORF">CNEO2_150023</name>
</gene>
<evidence type="ECO:0000313" key="1">
    <source>
        <dbReference type="EMBL" id="CAI3545597.1"/>
    </source>
</evidence>
<organism evidence="1 2">
    <name type="scientific">Clostridium neonatale</name>
    <dbReference type="NCBI Taxonomy" id="137838"/>
    <lineage>
        <taxon>Bacteria</taxon>
        <taxon>Bacillati</taxon>
        <taxon>Bacillota</taxon>
        <taxon>Clostridia</taxon>
        <taxon>Eubacteriales</taxon>
        <taxon>Clostridiaceae</taxon>
        <taxon>Clostridium</taxon>
    </lineage>
</organism>
<proteinExistence type="predicted"/>
<dbReference type="Proteomes" id="UP001189143">
    <property type="component" value="Unassembled WGS sequence"/>
</dbReference>
<dbReference type="EMBL" id="CAMTCP010000066">
    <property type="protein sequence ID" value="CAI3545597.1"/>
    <property type="molecule type" value="Genomic_DNA"/>
</dbReference>
<reference evidence="1" key="1">
    <citation type="submission" date="2022-10" db="EMBL/GenBank/DDBJ databases">
        <authorList>
            <person name="Aires J."/>
            <person name="Mesa V."/>
        </authorList>
    </citation>
    <scope>NUCLEOTIDE SEQUENCE</scope>
    <source>
        <strain evidence="1">Clostridium neonatale JD116</strain>
    </source>
</reference>
<dbReference type="RefSeq" id="WP_317049142.1">
    <property type="nucleotide sequence ID" value="NZ_CAMRXC010000033.1"/>
</dbReference>
<comment type="caution">
    <text evidence="1">The sequence shown here is derived from an EMBL/GenBank/DDBJ whole genome shotgun (WGS) entry which is preliminary data.</text>
</comment>